<comment type="caution">
    <text evidence="7">The sequence shown here is derived from an EMBL/GenBank/DDBJ whole genome shotgun (WGS) entry which is preliminary data.</text>
</comment>
<dbReference type="OrthoDB" id="9777740at2"/>
<evidence type="ECO:0000256" key="5">
    <source>
        <dbReference type="ARBA" id="ARBA00023014"/>
    </source>
</evidence>
<dbReference type="Proteomes" id="UP000218934">
    <property type="component" value="Unassembled WGS sequence"/>
</dbReference>
<name>A0A2A4FUV5_9SPHN</name>
<dbReference type="Gene3D" id="3.50.50.60">
    <property type="entry name" value="FAD/NAD(P)-binding domain"/>
    <property type="match status" value="1"/>
</dbReference>
<dbReference type="PROSITE" id="PS00837">
    <property type="entry name" value="ALADH_PNT_2"/>
    <property type="match status" value="1"/>
</dbReference>
<dbReference type="RefSeq" id="WP_096367685.1">
    <property type="nucleotide sequence ID" value="NZ_CP023449.1"/>
</dbReference>
<evidence type="ECO:0000256" key="1">
    <source>
        <dbReference type="ARBA" id="ARBA00022485"/>
    </source>
</evidence>
<dbReference type="EMBL" id="NWUF01000007">
    <property type="protein sequence ID" value="PCE42561.1"/>
    <property type="molecule type" value="Genomic_DNA"/>
</dbReference>
<keyword evidence="3" id="KW-0560">Oxidoreductase</keyword>
<dbReference type="GO" id="GO:0046872">
    <property type="term" value="F:metal ion binding"/>
    <property type="evidence" value="ECO:0007669"/>
    <property type="project" value="UniProtKB-KW"/>
</dbReference>
<dbReference type="PRINTS" id="PR00469">
    <property type="entry name" value="PNDRDTASEII"/>
</dbReference>
<organism evidence="7 8">
    <name type="scientific">Rhizorhabdus dicambivorans</name>
    <dbReference type="NCBI Taxonomy" id="1850238"/>
    <lineage>
        <taxon>Bacteria</taxon>
        <taxon>Pseudomonadati</taxon>
        <taxon>Pseudomonadota</taxon>
        <taxon>Alphaproteobacteria</taxon>
        <taxon>Sphingomonadales</taxon>
        <taxon>Sphingomonadaceae</taxon>
        <taxon>Rhizorhabdus</taxon>
    </lineage>
</organism>
<dbReference type="SUPFAM" id="SSF51905">
    <property type="entry name" value="FAD/NAD(P)-binding domain"/>
    <property type="match status" value="1"/>
</dbReference>
<sequence>MGSQSGDQFFRSEITKDRASRKRGAQGHIVEPERRVPVLFDVDVLVVGGGPAGTAAAISAGRLGARVLLVERYNHLGGLSTGGLVIWIDRMTDWDGNRVISGIGGEMMDRLPADAILGPSAKEWGSREQDIVAKWRPRHSAFHDIVTWAPMIDPEALKQLSLDMVREAGVEILFHAWASAPIVGDDGLDGVIFESKQGRFAAKAKVVIDTTGDGDIFAAAGERSASDIEESSIQQCINTAWLFAGTDNERWLAFRNSDAYEDFVAAGRAAVGQLEPPGPAWRNDVAVFMGPRWAGYDGLDVRDLTEVELRSRDKMVELLAWYRKHAPGFENAWIALSAPQIGIRQTRRLVGLAQMTRDDWRSGVVHADEVGISPSLAPKFDSVSVPFRSLLPQKTDRLIVAGRHLSADASSQSFMREIPQCWLTGHAAGAAAALAVDGSIPVAALSVVDIQQALRSQGAILRDPVSASMGTRQVAE</sequence>
<keyword evidence="2" id="KW-0479">Metal-binding</keyword>
<evidence type="ECO:0000313" key="8">
    <source>
        <dbReference type="Proteomes" id="UP000218934"/>
    </source>
</evidence>
<proteinExistence type="predicted"/>
<keyword evidence="5" id="KW-0411">Iron-sulfur</keyword>
<protein>
    <submittedName>
        <fullName evidence="7">FAD-dependent oxidoreductase</fullName>
    </submittedName>
</protein>
<dbReference type="InterPro" id="IPR039650">
    <property type="entry name" value="HdrA-like"/>
</dbReference>
<dbReference type="InterPro" id="IPR036188">
    <property type="entry name" value="FAD/NAD-bd_sf"/>
</dbReference>
<feature type="region of interest" description="Disordered" evidence="6">
    <location>
        <begin position="1"/>
        <end position="27"/>
    </location>
</feature>
<dbReference type="PANTHER" id="PTHR43498">
    <property type="entry name" value="FERREDOXIN:COB-COM HETERODISULFIDE REDUCTASE SUBUNIT A"/>
    <property type="match status" value="1"/>
</dbReference>
<dbReference type="AlphaFoldDB" id="A0A2A4FUV5"/>
<dbReference type="GO" id="GO:0016491">
    <property type="term" value="F:oxidoreductase activity"/>
    <property type="evidence" value="ECO:0007669"/>
    <property type="project" value="UniProtKB-KW"/>
</dbReference>
<evidence type="ECO:0000256" key="6">
    <source>
        <dbReference type="SAM" id="MobiDB-lite"/>
    </source>
</evidence>
<evidence type="ECO:0000313" key="7">
    <source>
        <dbReference type="EMBL" id="PCE42561.1"/>
    </source>
</evidence>
<accession>A0A2A4FUV5</accession>
<evidence type="ECO:0000256" key="2">
    <source>
        <dbReference type="ARBA" id="ARBA00022723"/>
    </source>
</evidence>
<dbReference type="PANTHER" id="PTHR43498:SF1">
    <property type="entry name" value="COB--COM HETERODISULFIDE REDUCTASE IRON-SULFUR SUBUNIT A"/>
    <property type="match status" value="1"/>
</dbReference>
<keyword evidence="4" id="KW-0408">Iron</keyword>
<dbReference type="KEGG" id="rdi:CMV14_06995"/>
<keyword evidence="1" id="KW-0004">4Fe-4S</keyword>
<evidence type="ECO:0000256" key="3">
    <source>
        <dbReference type="ARBA" id="ARBA00023002"/>
    </source>
</evidence>
<evidence type="ECO:0000256" key="4">
    <source>
        <dbReference type="ARBA" id="ARBA00023004"/>
    </source>
</evidence>
<dbReference type="GO" id="GO:0051539">
    <property type="term" value="F:4 iron, 4 sulfur cluster binding"/>
    <property type="evidence" value="ECO:0007669"/>
    <property type="project" value="UniProtKB-KW"/>
</dbReference>
<dbReference type="Pfam" id="PF12831">
    <property type="entry name" value="FAD_oxidored"/>
    <property type="match status" value="1"/>
</dbReference>
<gene>
    <name evidence="7" type="ORF">COO09_09085</name>
</gene>
<keyword evidence="8" id="KW-1185">Reference proteome</keyword>
<dbReference type="InterPro" id="IPR008143">
    <property type="entry name" value="Ala_DH/PNT_CS2"/>
</dbReference>
<reference evidence="7 8" key="1">
    <citation type="submission" date="2017-09" db="EMBL/GenBank/DDBJ databases">
        <title>The Catabolism of 3,6-Dichlorosalicylic acid is Initiated by the Cytochrome P450 Monooxygenase DsmABC in Rhizorhabdus dicambivorans Ndbn-20.</title>
        <authorList>
            <person name="Na L."/>
        </authorList>
    </citation>
    <scope>NUCLEOTIDE SEQUENCE [LARGE SCALE GENOMIC DNA]</scope>
    <source>
        <strain evidence="7 8">Ndbn-20m</strain>
    </source>
</reference>